<evidence type="ECO:0000256" key="2">
    <source>
        <dbReference type="ARBA" id="ARBA00004245"/>
    </source>
</evidence>
<accession>A0A8C1W2X8</accession>
<evidence type="ECO:0000256" key="4">
    <source>
        <dbReference type="ARBA" id="ARBA00010798"/>
    </source>
</evidence>
<dbReference type="SMART" id="SM00228">
    <property type="entry name" value="PDZ"/>
    <property type="match status" value="1"/>
</dbReference>
<evidence type="ECO:0000256" key="3">
    <source>
        <dbReference type="ARBA" id="ARBA00004282"/>
    </source>
</evidence>
<dbReference type="SUPFAM" id="SSF50156">
    <property type="entry name" value="PDZ domain-like"/>
    <property type="match status" value="1"/>
</dbReference>
<keyword evidence="11" id="KW-0472">Membrane</keyword>
<dbReference type="InterPro" id="IPR041428">
    <property type="entry name" value="PHsplit_syntrophin"/>
</dbReference>
<evidence type="ECO:0000259" key="16">
    <source>
        <dbReference type="PROSITE" id="PS50106"/>
    </source>
</evidence>
<comment type="similarity">
    <text evidence="4">Belongs to the syntrophin family.</text>
</comment>
<evidence type="ECO:0000256" key="13">
    <source>
        <dbReference type="ARBA" id="ARBA00023212"/>
    </source>
</evidence>
<keyword evidence="7" id="KW-0677">Repeat</keyword>
<dbReference type="GO" id="GO:0031594">
    <property type="term" value="C:neuromuscular junction"/>
    <property type="evidence" value="ECO:0007669"/>
    <property type="project" value="TreeGrafter"/>
</dbReference>
<evidence type="ECO:0000256" key="8">
    <source>
        <dbReference type="ARBA" id="ARBA00022837"/>
    </source>
</evidence>
<evidence type="ECO:0000259" key="15">
    <source>
        <dbReference type="PROSITE" id="PS50003"/>
    </source>
</evidence>
<organism evidence="17 18">
    <name type="scientific">Cyprinus carpio</name>
    <name type="common">Common carp</name>
    <dbReference type="NCBI Taxonomy" id="7962"/>
    <lineage>
        <taxon>Eukaryota</taxon>
        <taxon>Metazoa</taxon>
        <taxon>Chordata</taxon>
        <taxon>Craniata</taxon>
        <taxon>Vertebrata</taxon>
        <taxon>Euteleostomi</taxon>
        <taxon>Actinopterygii</taxon>
        <taxon>Neopterygii</taxon>
        <taxon>Teleostei</taxon>
        <taxon>Ostariophysi</taxon>
        <taxon>Cypriniformes</taxon>
        <taxon>Cyprinidae</taxon>
        <taxon>Cyprininae</taxon>
        <taxon>Cyprinus</taxon>
    </lineage>
</organism>
<evidence type="ECO:0000256" key="6">
    <source>
        <dbReference type="ARBA" id="ARBA00022553"/>
    </source>
</evidence>
<sequence>MAAAVKPVKSGLLELRVTVHHWIRVLVTLSEDSFTVSPGDTADESANSCSPAPGGAVNGDPANLSASPVPDTITNVKRTVRVSKQEVGGLGISIKGGKENKMPILISKIFKGLAADQTEALYVGDAILSVNGNDLREATHDEAVQALKKTGKEVILEVKYIKEMSAFFKAGSTTGPPVLDSPPATPQKQTDPALKETRTIPLRMCHVTRKQCPPDTEDRYFEVVSSDRKKAVFLRAKDHAMAQAWYNAIRSGSAALLSSARAELNALQPSLDITHMGWIIEQGSERPILAVLVLAVFVSVRLVHSGPGKSSSLHDSELTFGLRLGTKQGVETHLFRVDTAKDLSTWTHLLVEGCHSAAELVQEVTTACSWNGKSCMLSVHIDKGFSLFTEEAGVRRNVLLQQPFERLRMSSDDGVRMMFLDFGGPDAEIQLDLHSCPKTIVFIIHSFLSAKVKRLGLLA</sequence>
<feature type="region of interest" description="Disordered" evidence="14">
    <location>
        <begin position="173"/>
        <end position="194"/>
    </location>
</feature>
<dbReference type="InterPro" id="IPR055108">
    <property type="entry name" value="Syntrophin_4th"/>
</dbReference>
<dbReference type="Ensembl" id="ENSCCRT00015062719.1">
    <property type="protein sequence ID" value="ENSCCRP00015060742.1"/>
    <property type="gene ID" value="ENSCCRG00015024853.1"/>
</dbReference>
<dbReference type="Proteomes" id="UP000694700">
    <property type="component" value="Unplaced"/>
</dbReference>
<dbReference type="Pfam" id="PF23012">
    <property type="entry name" value="Syntrophin_4th"/>
    <property type="match status" value="1"/>
</dbReference>
<dbReference type="GO" id="GO:0005856">
    <property type="term" value="C:cytoskeleton"/>
    <property type="evidence" value="ECO:0007669"/>
    <property type="project" value="UniProtKB-SubCell"/>
</dbReference>
<dbReference type="GO" id="GO:0070161">
    <property type="term" value="C:anchoring junction"/>
    <property type="evidence" value="ECO:0007669"/>
    <property type="project" value="UniProtKB-SubCell"/>
</dbReference>
<reference evidence="17" key="1">
    <citation type="submission" date="2025-08" db="UniProtKB">
        <authorList>
            <consortium name="Ensembl"/>
        </authorList>
    </citation>
    <scope>IDENTIFICATION</scope>
</reference>
<keyword evidence="6" id="KW-0597">Phosphoprotein</keyword>
<evidence type="ECO:0000313" key="17">
    <source>
        <dbReference type="Ensembl" id="ENSCCRP00015060742.1"/>
    </source>
</evidence>
<keyword evidence="8" id="KW-0106">Calcium</keyword>
<dbReference type="Pfam" id="PF00595">
    <property type="entry name" value="PDZ"/>
    <property type="match status" value="1"/>
</dbReference>
<evidence type="ECO:0000256" key="10">
    <source>
        <dbReference type="ARBA" id="ARBA00022949"/>
    </source>
</evidence>
<dbReference type="InterPro" id="IPR011993">
    <property type="entry name" value="PH-like_dom_sf"/>
</dbReference>
<dbReference type="InterPro" id="IPR036034">
    <property type="entry name" value="PDZ_sf"/>
</dbReference>
<dbReference type="InterPro" id="IPR001849">
    <property type="entry name" value="PH_domain"/>
</dbReference>
<protein>
    <submittedName>
        <fullName evidence="17">Syntrophin alpha 1</fullName>
    </submittedName>
</protein>
<keyword evidence="10" id="KW-0965">Cell junction</keyword>
<evidence type="ECO:0000256" key="11">
    <source>
        <dbReference type="ARBA" id="ARBA00023136"/>
    </source>
</evidence>
<evidence type="ECO:0000256" key="5">
    <source>
        <dbReference type="ARBA" id="ARBA00022490"/>
    </source>
</evidence>
<dbReference type="PROSITE" id="PS50106">
    <property type="entry name" value="PDZ"/>
    <property type="match status" value="1"/>
</dbReference>
<keyword evidence="12" id="KW-0009">Actin-binding</keyword>
<name>A0A8C1W2X8_CYPCA</name>
<dbReference type="PANTHER" id="PTHR10554">
    <property type="entry name" value="SYNTROPHIN"/>
    <property type="match status" value="1"/>
</dbReference>
<dbReference type="SUPFAM" id="SSF50729">
    <property type="entry name" value="PH domain-like"/>
    <property type="match status" value="1"/>
</dbReference>
<evidence type="ECO:0000256" key="1">
    <source>
        <dbReference type="ARBA" id="ARBA00004184"/>
    </source>
</evidence>
<dbReference type="Gene3D" id="2.30.29.30">
    <property type="entry name" value="Pleckstrin-homology domain (PH domain)/Phosphotyrosine-binding domain (PTB)"/>
    <property type="match status" value="2"/>
</dbReference>
<dbReference type="FunFam" id="2.30.42.10:FF:000052">
    <property type="entry name" value="Syntrophin beta 1"/>
    <property type="match status" value="1"/>
</dbReference>
<dbReference type="GO" id="GO:0016010">
    <property type="term" value="C:dystrophin-associated glycoprotein complex"/>
    <property type="evidence" value="ECO:0007669"/>
    <property type="project" value="TreeGrafter"/>
</dbReference>
<evidence type="ECO:0000256" key="14">
    <source>
        <dbReference type="SAM" id="MobiDB-lite"/>
    </source>
</evidence>
<dbReference type="Pfam" id="PF18012">
    <property type="entry name" value="PH_17"/>
    <property type="match status" value="1"/>
</dbReference>
<dbReference type="PANTHER" id="PTHR10554:SF6">
    <property type="entry name" value="ALPHA-1-SYNTROPHIN"/>
    <property type="match status" value="1"/>
</dbReference>
<proteinExistence type="inferred from homology"/>
<feature type="compositionally biased region" description="Polar residues" evidence="14">
    <location>
        <begin position="37"/>
        <end position="50"/>
    </location>
</feature>
<dbReference type="GO" id="GO:0003779">
    <property type="term" value="F:actin binding"/>
    <property type="evidence" value="ECO:0007669"/>
    <property type="project" value="UniProtKB-KW"/>
</dbReference>
<keyword evidence="5" id="KW-0963">Cytoplasm</keyword>
<dbReference type="GO" id="GO:0012505">
    <property type="term" value="C:endomembrane system"/>
    <property type="evidence" value="ECO:0007669"/>
    <property type="project" value="UniProtKB-SubCell"/>
</dbReference>
<evidence type="ECO:0000313" key="18">
    <source>
        <dbReference type="Proteomes" id="UP000694700"/>
    </source>
</evidence>
<feature type="region of interest" description="Disordered" evidence="14">
    <location>
        <begin position="37"/>
        <end position="65"/>
    </location>
</feature>
<keyword evidence="9" id="KW-0112">Calmodulin-binding</keyword>
<evidence type="ECO:0000256" key="7">
    <source>
        <dbReference type="ARBA" id="ARBA00022737"/>
    </source>
</evidence>
<dbReference type="GO" id="GO:0005516">
    <property type="term" value="F:calmodulin binding"/>
    <property type="evidence" value="ECO:0007669"/>
    <property type="project" value="UniProtKB-KW"/>
</dbReference>
<dbReference type="SMART" id="SM00233">
    <property type="entry name" value="PH"/>
    <property type="match status" value="2"/>
</dbReference>
<keyword evidence="13" id="KW-0206">Cytoskeleton</keyword>
<evidence type="ECO:0000256" key="9">
    <source>
        <dbReference type="ARBA" id="ARBA00022860"/>
    </source>
</evidence>
<dbReference type="InterPro" id="IPR001478">
    <property type="entry name" value="PDZ"/>
</dbReference>
<dbReference type="InterPro" id="IPR015482">
    <property type="entry name" value="Syntrophin"/>
</dbReference>
<dbReference type="GO" id="GO:0005198">
    <property type="term" value="F:structural molecule activity"/>
    <property type="evidence" value="ECO:0007669"/>
    <property type="project" value="InterPro"/>
</dbReference>
<comment type="subcellular location">
    <subcellularLocation>
        <location evidence="3">Cell junction</location>
    </subcellularLocation>
    <subcellularLocation>
        <location evidence="2">Cytoplasm</location>
        <location evidence="2">Cytoskeleton</location>
    </subcellularLocation>
    <subcellularLocation>
        <location evidence="1">Endomembrane system</location>
        <topology evidence="1">Peripheral membrane protein</topology>
    </subcellularLocation>
</comment>
<feature type="domain" description="PDZ" evidence="16">
    <location>
        <begin position="79"/>
        <end position="162"/>
    </location>
</feature>
<dbReference type="GO" id="GO:0042383">
    <property type="term" value="C:sarcolemma"/>
    <property type="evidence" value="ECO:0007669"/>
    <property type="project" value="TreeGrafter"/>
</dbReference>
<dbReference type="AlphaFoldDB" id="A0A8C1W2X8"/>
<feature type="domain" description="PH" evidence="15">
    <location>
        <begin position="6"/>
        <end position="254"/>
    </location>
</feature>
<dbReference type="CDD" id="cd06801">
    <property type="entry name" value="PDZ_syntrophin-like"/>
    <property type="match status" value="1"/>
</dbReference>
<dbReference type="Gene3D" id="2.30.42.10">
    <property type="match status" value="1"/>
</dbReference>
<evidence type="ECO:0000256" key="12">
    <source>
        <dbReference type="ARBA" id="ARBA00023203"/>
    </source>
</evidence>
<dbReference type="PROSITE" id="PS50003">
    <property type="entry name" value="PH_DOMAIN"/>
    <property type="match status" value="1"/>
</dbReference>